<organism evidence="1 2">
    <name type="scientific">Prevotella pallens ATCC 700821</name>
    <dbReference type="NCBI Taxonomy" id="997353"/>
    <lineage>
        <taxon>Bacteria</taxon>
        <taxon>Pseudomonadati</taxon>
        <taxon>Bacteroidota</taxon>
        <taxon>Bacteroidia</taxon>
        <taxon>Bacteroidales</taxon>
        <taxon>Prevotellaceae</taxon>
        <taxon>Prevotella</taxon>
    </lineage>
</organism>
<dbReference type="Proteomes" id="UP000004123">
    <property type="component" value="Unassembled WGS sequence"/>
</dbReference>
<evidence type="ECO:0000313" key="2">
    <source>
        <dbReference type="Proteomes" id="UP000004123"/>
    </source>
</evidence>
<name>F9DH69_9BACT</name>
<comment type="caution">
    <text evidence="1">The sequence shown here is derived from an EMBL/GenBank/DDBJ whole genome shotgun (WGS) entry which is preliminary data.</text>
</comment>
<dbReference type="STRING" id="997353.HMPREF9144_1009"/>
<proteinExistence type="predicted"/>
<reference evidence="1 2" key="1">
    <citation type="submission" date="2011-04" db="EMBL/GenBank/DDBJ databases">
        <authorList>
            <person name="Muzny D."/>
            <person name="Qin X."/>
            <person name="Deng J."/>
            <person name="Jiang H."/>
            <person name="Liu Y."/>
            <person name="Qu J."/>
            <person name="Song X.-Z."/>
            <person name="Zhang L."/>
            <person name="Thornton R."/>
            <person name="Coyle M."/>
            <person name="Francisco L."/>
            <person name="Jackson L."/>
            <person name="Javaid M."/>
            <person name="Korchina V."/>
            <person name="Kovar C."/>
            <person name="Mata R."/>
            <person name="Mathew T."/>
            <person name="Ngo R."/>
            <person name="Nguyen L."/>
            <person name="Nguyen N."/>
            <person name="Okwuonu G."/>
            <person name="Ongeri F."/>
            <person name="Pham C."/>
            <person name="Simmons D."/>
            <person name="Wilczek-Boney K."/>
            <person name="Hale W."/>
            <person name="Jakkamsetti A."/>
            <person name="Pham P."/>
            <person name="Ruth R."/>
            <person name="San Lucas F."/>
            <person name="Warren J."/>
            <person name="Zhang J."/>
            <person name="Zhao Z."/>
            <person name="Zhou C."/>
            <person name="Zhu D."/>
            <person name="Lee S."/>
            <person name="Bess C."/>
            <person name="Blankenburg K."/>
            <person name="Forbes L."/>
            <person name="Fu Q."/>
            <person name="Gubbala S."/>
            <person name="Hirani K."/>
            <person name="Jayaseelan J.C."/>
            <person name="Lara F."/>
            <person name="Munidasa M."/>
            <person name="Palculict T."/>
            <person name="Patil S."/>
            <person name="Pu L.-L."/>
            <person name="Saada N."/>
            <person name="Tang L."/>
            <person name="Weissenberger G."/>
            <person name="Zhu Y."/>
            <person name="Hemphill L."/>
            <person name="Shang Y."/>
            <person name="Youmans B."/>
            <person name="Ayvaz T."/>
            <person name="Ross M."/>
            <person name="Santibanez J."/>
            <person name="Aqrawi P."/>
            <person name="Gross S."/>
            <person name="Joshi V."/>
            <person name="Fowler G."/>
            <person name="Nazareth L."/>
            <person name="Reid J."/>
            <person name="Worley K."/>
            <person name="Petrosino J."/>
            <person name="Highlander S."/>
            <person name="Gibbs R."/>
        </authorList>
    </citation>
    <scope>NUCLEOTIDE SEQUENCE [LARGE SCALE GENOMIC DNA]</scope>
    <source>
        <strain evidence="1 2">ATCC 700821</strain>
    </source>
</reference>
<gene>
    <name evidence="1" type="ORF">HMPREF9144_1009</name>
</gene>
<protein>
    <submittedName>
        <fullName evidence="1">Uncharacterized protein</fullName>
    </submittedName>
</protein>
<dbReference type="HOGENOM" id="CLU_3187445_0_0_10"/>
<dbReference type="EMBL" id="AFPY01000040">
    <property type="protein sequence ID" value="EGQ19195.1"/>
    <property type="molecule type" value="Genomic_DNA"/>
</dbReference>
<sequence>MRTFLKTFAKSIIKYAYCLALLPSMKNDIIEFYSVKASLFYLTCVM</sequence>
<dbReference type="AlphaFoldDB" id="F9DH69"/>
<evidence type="ECO:0000313" key="1">
    <source>
        <dbReference type="EMBL" id="EGQ19195.1"/>
    </source>
</evidence>
<accession>F9DH69</accession>